<feature type="domain" description="Transmembrane protein TMEM132 fifth" evidence="13">
    <location>
        <begin position="543"/>
        <end position="689"/>
    </location>
</feature>
<evidence type="ECO:0000313" key="15">
    <source>
        <dbReference type="EMBL" id="CAH1961268.1"/>
    </source>
</evidence>
<feature type="compositionally biased region" description="Polar residues" evidence="6">
    <location>
        <begin position="1096"/>
        <end position="1108"/>
    </location>
</feature>
<keyword evidence="16" id="KW-1185">Reference proteome</keyword>
<dbReference type="InterPro" id="IPR055421">
    <property type="entry name" value="TMEM132_3rd"/>
</dbReference>
<dbReference type="EMBL" id="CAKOFQ010006693">
    <property type="protein sequence ID" value="CAH1961268.1"/>
    <property type="molecule type" value="Genomic_DNA"/>
</dbReference>
<feature type="region of interest" description="Disordered" evidence="6">
    <location>
        <begin position="1024"/>
        <end position="1070"/>
    </location>
</feature>
<feature type="region of interest" description="Disordered" evidence="6">
    <location>
        <begin position="1095"/>
        <end position="1150"/>
    </location>
</feature>
<feature type="compositionally biased region" description="Pro residues" evidence="6">
    <location>
        <begin position="1060"/>
        <end position="1069"/>
    </location>
</feature>
<comment type="subcellular location">
    <subcellularLocation>
        <location evidence="1">Membrane</location>
        <topology evidence="1">Single-pass type I membrane protein</topology>
    </subcellularLocation>
</comment>
<evidence type="ECO:0000259" key="14">
    <source>
        <dbReference type="Pfam" id="PF23487"/>
    </source>
</evidence>
<protein>
    <recommendedName>
        <fullName evidence="17">Transmembrane protein 132E</fullName>
    </recommendedName>
</protein>
<feature type="chain" id="PRO_5040137736" description="Transmembrane protein 132E" evidence="8">
    <location>
        <begin position="27"/>
        <end position="1258"/>
    </location>
</feature>
<feature type="domain" description="Transmembrane protein TMEM132 cohesin-like" evidence="12">
    <location>
        <begin position="283"/>
        <end position="372"/>
    </location>
</feature>
<keyword evidence="5 7" id="KW-0472">Membrane</keyword>
<dbReference type="Proteomes" id="UP001152888">
    <property type="component" value="Unassembled WGS sequence"/>
</dbReference>
<dbReference type="GO" id="GO:0016020">
    <property type="term" value="C:membrane"/>
    <property type="evidence" value="ECO:0007669"/>
    <property type="project" value="UniProtKB-SubCell"/>
</dbReference>
<feature type="domain" description="Transmembrane protein TMEM132 N-terminal" evidence="9">
    <location>
        <begin position="81"/>
        <end position="111"/>
    </location>
</feature>
<feature type="compositionally biased region" description="Basic and acidic residues" evidence="6">
    <location>
        <begin position="1124"/>
        <end position="1140"/>
    </location>
</feature>
<evidence type="ECO:0008006" key="17">
    <source>
        <dbReference type="Google" id="ProtNLM"/>
    </source>
</evidence>
<comment type="caution">
    <text evidence="15">The sequence shown here is derived from an EMBL/GenBank/DDBJ whole genome shotgun (WGS) entry which is preliminary data.</text>
</comment>
<evidence type="ECO:0000259" key="9">
    <source>
        <dbReference type="Pfam" id="PF15705"/>
    </source>
</evidence>
<evidence type="ECO:0000256" key="6">
    <source>
        <dbReference type="SAM" id="MobiDB-lite"/>
    </source>
</evidence>
<dbReference type="InterPro" id="IPR055424">
    <property type="entry name" value="Ig_TMEM132_6th"/>
</dbReference>
<evidence type="ECO:0000256" key="5">
    <source>
        <dbReference type="ARBA" id="ARBA00023136"/>
    </source>
</evidence>
<dbReference type="OrthoDB" id="10026202at2759"/>
<organism evidence="15 16">
    <name type="scientific">Acanthoscelides obtectus</name>
    <name type="common">Bean weevil</name>
    <name type="synonym">Bruchus obtectus</name>
    <dbReference type="NCBI Taxonomy" id="200917"/>
    <lineage>
        <taxon>Eukaryota</taxon>
        <taxon>Metazoa</taxon>
        <taxon>Ecdysozoa</taxon>
        <taxon>Arthropoda</taxon>
        <taxon>Hexapoda</taxon>
        <taxon>Insecta</taxon>
        <taxon>Pterygota</taxon>
        <taxon>Neoptera</taxon>
        <taxon>Endopterygota</taxon>
        <taxon>Coleoptera</taxon>
        <taxon>Polyphaga</taxon>
        <taxon>Cucujiformia</taxon>
        <taxon>Chrysomeloidea</taxon>
        <taxon>Chrysomelidae</taxon>
        <taxon>Bruchinae</taxon>
        <taxon>Bruchini</taxon>
        <taxon>Acanthoscelides</taxon>
    </lineage>
</organism>
<dbReference type="InterPro" id="IPR031436">
    <property type="entry name" value="TMEM132_C"/>
</dbReference>
<sequence length="1258" mass="138078">MNELSVCSNVWFIFFGFTVLLAPCLCVSVHFENKDGGFFIKQSPVRQHYGGPLAPATTAPSSTDATGSGVAAATAGVPLSTDKFVVFQSSQPISVRASYGPFSTKQTVPARYVVPDPLPMNTSGPTIDLHDHSAHHLDISAHIVRSEVPRDSPVLRVLFHAGTDPGGRRQVLLARHHQKVCVVLRASMQGKTPLHAACSPDGEDGVCLAEVTVPSSWWPPLPSPNKEGVVGKLVKTPPRLVQIAYSVLEPWPDEGEGCHPKVQVQPSVVLGSVPLVPARGTYKELRLTDAIALLVPHPPLFPLSKMHLPVYVDRQKAKMLTAIVIRARVKSGVRILEAVPSGSTSWNITVELNPRHTSAIVTLVRKEPPDPDTTDAAEYGTELFTWLIEITEDAIESYDGSKIVWTARFEPHQDDIDIVDSHKTEGRKSTTWFEIQKDDIQAVVPISKNWEVMNTAVLTGLQVSQAMKVFIVSQAGKAADVTFQASCHSEDESVLKVSSSCGSVYVDGSEARGSINGSVIVKYGTYTGIAKFIVWMPEFPLELAVADTRLSQLKSWRVPDYHPSTTKTRKRKKRSYGWGMTAGNDDMGNVIDKPVCRLRYQQTSVDVYAHFFATDHESGRTTYLINRRTSLRITELVLPWLRVSDPRIASLHGRILQGRSMGRTEVQVLSPITSRVYGSKEVRVGNDKVALTKLSVDVVSGLQLNISPDSTVENVYVVETAITRKLTAQYQEGLLDIELEFSDGTKIPLRDISDTDYHLVVESLDPEIVAFAPIVASHHPRVIAVGEGSGDLLQVTLLLADECRSQGKPKGKSASPLATAAAKITVDFSEGELQHRPDILQNDGGSFSGGKGREFVDMEDIAGGSLKDGVHSQIPNVQARQYQGKGVPKKVNLTHSTPLEISMYVLLAAFCCAIAVFVVSCVVYASKFKPMDAGVVAGVRPLPEYPSNITMLHEKPFRKPRDSTTNAHDWVWLGRATVDNSNRNSANLNNNDVRIITNPLNTNYCEPDDSLATCFSNPNHVELPSKTEVKPRGIDSTTYSRSKVDRERDNGSACFRNKPNAPPPLPPHATPLVNSSPAHVLEDDDYRPPIPPHRNIISTSGSNGRTPTPTEPAPVPMRRHHAKSSKEKANSKRFSMEIKSPHSSPPGRPVATMMVDDDVSDDDDETAGNMFEFDDELQVDNKKEDKMEFIQYPRSPNANSNRNSGGVKQATVVENRMFNANENASTEKLPSDLGDDLQLDMDYDQIMHYFENLKESNA</sequence>
<keyword evidence="3 7" id="KW-0812">Transmembrane</keyword>
<accession>A0A9P0JV26</accession>
<dbReference type="Pfam" id="PF15705">
    <property type="entry name" value="TMEM132_N"/>
    <property type="match status" value="1"/>
</dbReference>
<proteinExistence type="inferred from homology"/>
<evidence type="ECO:0000256" key="1">
    <source>
        <dbReference type="ARBA" id="ARBA00004479"/>
    </source>
</evidence>
<evidence type="ECO:0000256" key="3">
    <source>
        <dbReference type="ARBA" id="ARBA00022692"/>
    </source>
</evidence>
<evidence type="ECO:0000256" key="4">
    <source>
        <dbReference type="ARBA" id="ARBA00022989"/>
    </source>
</evidence>
<feature type="domain" description="Transmembrane protein TMEM132 sixth" evidence="14">
    <location>
        <begin position="691"/>
        <end position="804"/>
    </location>
</feature>
<feature type="transmembrane region" description="Helical" evidence="7">
    <location>
        <begin position="901"/>
        <end position="925"/>
    </location>
</feature>
<dbReference type="Pfam" id="PF23486">
    <property type="entry name" value="Ig_TMEM132_5th"/>
    <property type="match status" value="1"/>
</dbReference>
<dbReference type="PANTHER" id="PTHR13388:SF11">
    <property type="entry name" value="DETONATOR, ISOFORM E"/>
    <property type="match status" value="1"/>
</dbReference>
<gene>
    <name evidence="15" type="ORF">ACAOBT_LOCUS4054</name>
</gene>
<dbReference type="Pfam" id="PF16070">
    <property type="entry name" value="Ig_TMEM132_4th"/>
    <property type="match status" value="1"/>
</dbReference>
<dbReference type="Pfam" id="PF15706">
    <property type="entry name" value="TMEM132_C"/>
    <property type="match status" value="1"/>
</dbReference>
<evidence type="ECO:0000256" key="7">
    <source>
        <dbReference type="SAM" id="Phobius"/>
    </source>
</evidence>
<feature type="domain" description="Transmembrane protein TMEM132 C-terminal" evidence="10">
    <location>
        <begin position="892"/>
        <end position="977"/>
    </location>
</feature>
<dbReference type="PANTHER" id="PTHR13388">
    <property type="entry name" value="DETONATOR, ISOFORM E"/>
    <property type="match status" value="1"/>
</dbReference>
<evidence type="ECO:0000313" key="16">
    <source>
        <dbReference type="Proteomes" id="UP001152888"/>
    </source>
</evidence>
<name>A0A9P0JV26_ACAOB</name>
<dbReference type="Pfam" id="PF23039">
    <property type="entry name" value="TMEM132_3rd"/>
    <property type="match status" value="1"/>
</dbReference>
<evidence type="ECO:0000259" key="12">
    <source>
        <dbReference type="Pfam" id="PF23039"/>
    </source>
</evidence>
<dbReference type="AlphaFoldDB" id="A0A9P0JV26"/>
<dbReference type="InterPro" id="IPR031437">
    <property type="entry name" value="Ig_TMEM132_4th"/>
</dbReference>
<evidence type="ECO:0000259" key="10">
    <source>
        <dbReference type="Pfam" id="PF15706"/>
    </source>
</evidence>
<feature type="domain" description="Transmembrane protein family 132 fourth" evidence="11">
    <location>
        <begin position="442"/>
        <end position="538"/>
    </location>
</feature>
<comment type="similarity">
    <text evidence="2">Belongs to the TMEM132 family.</text>
</comment>
<evidence type="ECO:0000259" key="13">
    <source>
        <dbReference type="Pfam" id="PF23486"/>
    </source>
</evidence>
<keyword evidence="8" id="KW-0732">Signal</keyword>
<dbReference type="InterPro" id="IPR026307">
    <property type="entry name" value="TMEM132"/>
</dbReference>
<reference evidence="15" key="1">
    <citation type="submission" date="2022-03" db="EMBL/GenBank/DDBJ databases">
        <authorList>
            <person name="Sayadi A."/>
        </authorList>
    </citation>
    <scope>NUCLEOTIDE SEQUENCE</scope>
</reference>
<feature type="compositionally biased region" description="Basic and acidic residues" evidence="6">
    <location>
        <begin position="1024"/>
        <end position="1033"/>
    </location>
</feature>
<evidence type="ECO:0000256" key="8">
    <source>
        <dbReference type="SAM" id="SignalP"/>
    </source>
</evidence>
<evidence type="ECO:0000259" key="11">
    <source>
        <dbReference type="Pfam" id="PF16070"/>
    </source>
</evidence>
<dbReference type="Pfam" id="PF23487">
    <property type="entry name" value="Ig_TMEM132_6th"/>
    <property type="match status" value="1"/>
</dbReference>
<feature type="signal peptide" evidence="8">
    <location>
        <begin position="1"/>
        <end position="26"/>
    </location>
</feature>
<keyword evidence="4 7" id="KW-1133">Transmembrane helix</keyword>
<dbReference type="InterPro" id="IPR055423">
    <property type="entry name" value="Ig_TMEM132_5th"/>
</dbReference>
<evidence type="ECO:0000256" key="2">
    <source>
        <dbReference type="ARBA" id="ARBA00006166"/>
    </source>
</evidence>
<dbReference type="InterPro" id="IPR031435">
    <property type="entry name" value="TMEM132_N"/>
</dbReference>